<evidence type="ECO:0000313" key="1">
    <source>
        <dbReference type="EMBL" id="GJS65060.1"/>
    </source>
</evidence>
<gene>
    <name evidence="1" type="ORF">Tco_0679624</name>
</gene>
<dbReference type="Proteomes" id="UP001151760">
    <property type="component" value="Unassembled WGS sequence"/>
</dbReference>
<dbReference type="EMBL" id="BQNB010009549">
    <property type="protein sequence ID" value="GJS65060.1"/>
    <property type="molecule type" value="Genomic_DNA"/>
</dbReference>
<proteinExistence type="predicted"/>
<protein>
    <submittedName>
        <fullName evidence="1">Uncharacterized protein</fullName>
    </submittedName>
</protein>
<accession>A0ABQ4XJ40</accession>
<keyword evidence="2" id="KW-1185">Reference proteome</keyword>
<name>A0ABQ4XJ40_9ASTR</name>
<reference evidence="1" key="1">
    <citation type="journal article" date="2022" name="Int. J. Mol. Sci.">
        <title>Draft Genome of Tanacetum Coccineum: Genomic Comparison of Closely Related Tanacetum-Family Plants.</title>
        <authorList>
            <person name="Yamashiro T."/>
            <person name="Shiraishi A."/>
            <person name="Nakayama K."/>
            <person name="Satake H."/>
        </authorList>
    </citation>
    <scope>NUCLEOTIDE SEQUENCE</scope>
</reference>
<reference evidence="1" key="2">
    <citation type="submission" date="2022-01" db="EMBL/GenBank/DDBJ databases">
        <authorList>
            <person name="Yamashiro T."/>
            <person name="Shiraishi A."/>
            <person name="Satake H."/>
            <person name="Nakayama K."/>
        </authorList>
    </citation>
    <scope>NUCLEOTIDE SEQUENCE</scope>
</reference>
<evidence type="ECO:0000313" key="2">
    <source>
        <dbReference type="Proteomes" id="UP001151760"/>
    </source>
</evidence>
<comment type="caution">
    <text evidence="1">The sequence shown here is derived from an EMBL/GenBank/DDBJ whole genome shotgun (WGS) entry which is preliminary data.</text>
</comment>
<sequence length="183" mass="20326">MTAEQFSFNGVLAISLNFSLFPIKVFRVEANFGISIKASVKLISKLKSLKIVEFLILSVSLFHASFIIFLEGNGIDAFWSWCLIVRGCLIKQEVEKPEGDDLTYDELKLDEIFPCGAGQVLLGYGAPPKEHNFPQPLILGRCVPNSLLATTALFRECELGCSLDNFSSIHERIRDAGMLEEGH</sequence>
<organism evidence="1 2">
    <name type="scientific">Tanacetum coccineum</name>
    <dbReference type="NCBI Taxonomy" id="301880"/>
    <lineage>
        <taxon>Eukaryota</taxon>
        <taxon>Viridiplantae</taxon>
        <taxon>Streptophyta</taxon>
        <taxon>Embryophyta</taxon>
        <taxon>Tracheophyta</taxon>
        <taxon>Spermatophyta</taxon>
        <taxon>Magnoliopsida</taxon>
        <taxon>eudicotyledons</taxon>
        <taxon>Gunneridae</taxon>
        <taxon>Pentapetalae</taxon>
        <taxon>asterids</taxon>
        <taxon>campanulids</taxon>
        <taxon>Asterales</taxon>
        <taxon>Asteraceae</taxon>
        <taxon>Asteroideae</taxon>
        <taxon>Anthemideae</taxon>
        <taxon>Anthemidinae</taxon>
        <taxon>Tanacetum</taxon>
    </lineage>
</organism>